<dbReference type="KEGG" id="bacg:D2962_09585"/>
<reference evidence="1 2" key="1">
    <citation type="submission" date="2018-10" db="EMBL/GenBank/DDBJ databases">
        <authorList>
            <person name="Zhang X."/>
        </authorList>
    </citation>
    <scope>NUCLEOTIDE SEQUENCE [LARGE SCALE GENOMIC DNA]</scope>
    <source>
        <strain evidence="1 2">SK-G1</strain>
    </source>
</reference>
<sequence>MKIRVAYSELKSGPGYNNRKAEAEIEIDVTGNLDSTFQRAWERVKSEVKRQLDYNDDIPF</sequence>
<evidence type="ECO:0000313" key="2">
    <source>
        <dbReference type="Proteomes" id="UP000280960"/>
    </source>
</evidence>
<evidence type="ECO:0000313" key="1">
    <source>
        <dbReference type="EMBL" id="AYO30831.1"/>
    </source>
</evidence>
<accession>A0A3G2R5Z9</accession>
<protein>
    <submittedName>
        <fullName evidence="1">Uncharacterized protein</fullName>
    </submittedName>
</protein>
<dbReference type="EMBL" id="CP033169">
    <property type="protein sequence ID" value="AYO30831.1"/>
    <property type="molecule type" value="Genomic_DNA"/>
</dbReference>
<dbReference type="Proteomes" id="UP000280960">
    <property type="component" value="Chromosome"/>
</dbReference>
<dbReference type="AlphaFoldDB" id="A0A3G2R5Z9"/>
<organism evidence="1 2">
    <name type="scientific">Biomaibacter acetigenes</name>
    <dbReference type="NCBI Taxonomy" id="2316383"/>
    <lineage>
        <taxon>Bacteria</taxon>
        <taxon>Bacillati</taxon>
        <taxon>Bacillota</taxon>
        <taxon>Clostridia</taxon>
        <taxon>Thermosediminibacterales</taxon>
        <taxon>Tepidanaerobacteraceae</taxon>
        <taxon>Biomaibacter</taxon>
    </lineage>
</organism>
<name>A0A3G2R5Z9_9FIRM</name>
<gene>
    <name evidence="1" type="ORF">D2962_09585</name>
</gene>
<keyword evidence="2" id="KW-1185">Reference proteome</keyword>
<proteinExistence type="predicted"/>